<dbReference type="EMBL" id="PXYI01000003">
    <property type="protein sequence ID" value="PSJ40878.1"/>
    <property type="molecule type" value="Genomic_DNA"/>
</dbReference>
<comment type="caution">
    <text evidence="2">The sequence shown here is derived from an EMBL/GenBank/DDBJ whole genome shotgun (WGS) entry which is preliminary data.</text>
</comment>
<dbReference type="InterPro" id="IPR000182">
    <property type="entry name" value="GNAT_dom"/>
</dbReference>
<dbReference type="SUPFAM" id="SSF55729">
    <property type="entry name" value="Acyl-CoA N-acyltransferases (Nat)"/>
    <property type="match status" value="1"/>
</dbReference>
<feature type="domain" description="N-acetyltransferase" evidence="1">
    <location>
        <begin position="15"/>
        <end position="166"/>
    </location>
</feature>
<accession>A0A2P7QSC6</accession>
<dbReference type="AlphaFoldDB" id="A0A2P7QSC6"/>
<gene>
    <name evidence="2" type="ORF">C7I55_11425</name>
</gene>
<reference evidence="2 3" key="1">
    <citation type="submission" date="2018-03" db="EMBL/GenBank/DDBJ databases">
        <title>The draft genome of Sphingosinicella sp. GL-C-18.</title>
        <authorList>
            <person name="Liu L."/>
            <person name="Li L."/>
            <person name="Liang L."/>
            <person name="Zhang X."/>
            <person name="Wang T."/>
        </authorList>
    </citation>
    <scope>NUCLEOTIDE SEQUENCE [LARGE SCALE GENOMIC DNA]</scope>
    <source>
        <strain evidence="2 3">GL-C-18</strain>
    </source>
</reference>
<proteinExistence type="predicted"/>
<dbReference type="Gene3D" id="3.40.630.30">
    <property type="match status" value="1"/>
</dbReference>
<sequence length="215" mass="24234">MEARMDAILEAPSFVEIRDPGDSRFDAMIALYEAAIPERERKSIAAVRAMIASPKHRVVIACRGGSVEGFFLLYVGARIALLEYLATEARLRGRGLGAHLYAQARRAAGDRPLIVEVESDREDCADRPLRARRILFYRRLGCRRVADLDFILPLPGSGAPPRLDLLVDQVPDDHVERAQFETWLREMYDGVYGCQADDPRLRKMISGLRDPVRLT</sequence>
<dbReference type="Proteomes" id="UP000241167">
    <property type="component" value="Unassembled WGS sequence"/>
</dbReference>
<dbReference type="Pfam" id="PF00583">
    <property type="entry name" value="Acetyltransf_1"/>
    <property type="match status" value="1"/>
</dbReference>
<evidence type="ECO:0000259" key="1">
    <source>
        <dbReference type="PROSITE" id="PS51186"/>
    </source>
</evidence>
<organism evidence="2 3">
    <name type="scientific">Allosphingosinicella deserti</name>
    <dbReference type="NCBI Taxonomy" id="2116704"/>
    <lineage>
        <taxon>Bacteria</taxon>
        <taxon>Pseudomonadati</taxon>
        <taxon>Pseudomonadota</taxon>
        <taxon>Alphaproteobacteria</taxon>
        <taxon>Sphingomonadales</taxon>
        <taxon>Sphingomonadaceae</taxon>
        <taxon>Allosphingosinicella</taxon>
    </lineage>
</organism>
<dbReference type="GO" id="GO:0016747">
    <property type="term" value="F:acyltransferase activity, transferring groups other than amino-acyl groups"/>
    <property type="evidence" value="ECO:0007669"/>
    <property type="project" value="InterPro"/>
</dbReference>
<name>A0A2P7QSC6_9SPHN</name>
<dbReference type="PROSITE" id="PS51186">
    <property type="entry name" value="GNAT"/>
    <property type="match status" value="1"/>
</dbReference>
<keyword evidence="3" id="KW-1185">Reference proteome</keyword>
<dbReference type="InterPro" id="IPR016181">
    <property type="entry name" value="Acyl_CoA_acyltransferase"/>
</dbReference>
<evidence type="ECO:0000313" key="3">
    <source>
        <dbReference type="Proteomes" id="UP000241167"/>
    </source>
</evidence>
<protein>
    <recommendedName>
        <fullName evidence="1">N-acetyltransferase domain-containing protein</fullName>
    </recommendedName>
</protein>
<evidence type="ECO:0000313" key="2">
    <source>
        <dbReference type="EMBL" id="PSJ40878.1"/>
    </source>
</evidence>